<evidence type="ECO:0000256" key="1">
    <source>
        <dbReference type="SAM" id="SignalP"/>
    </source>
</evidence>
<evidence type="ECO:0000313" key="2">
    <source>
        <dbReference type="EMBL" id="KIH68172.1"/>
    </source>
</evidence>
<dbReference type="EMBL" id="KN726450">
    <property type="protein sequence ID" value="KIH68172.1"/>
    <property type="molecule type" value="Genomic_DNA"/>
</dbReference>
<keyword evidence="3" id="KW-1185">Reference proteome</keyword>
<dbReference type="Proteomes" id="UP000054047">
    <property type="component" value="Unassembled WGS sequence"/>
</dbReference>
<proteinExistence type="predicted"/>
<protein>
    <submittedName>
        <fullName evidence="2">Uncharacterized protein</fullName>
    </submittedName>
</protein>
<sequence length="179" mass="20136">MSVSHLISSLLAHQLVIQLIGSILCPCDRPPEGLEKILTAGDCCGPCNIPGDVRVMMHHSLDASFQVRNRLLSYLLWTIWRRMLVQIARDFDARQGLSTLLGRAMGIRRPNLYKQLVSSALIKMHSLFTSAMTQSPPDFSRLSNCHCQMVALLREAEVRIAGKRIAAAAREHKEEVWFN</sequence>
<feature type="signal peptide" evidence="1">
    <location>
        <begin position="1"/>
        <end position="21"/>
    </location>
</feature>
<evidence type="ECO:0000313" key="3">
    <source>
        <dbReference type="Proteomes" id="UP000054047"/>
    </source>
</evidence>
<dbReference type="AlphaFoldDB" id="A0A0C2DYR7"/>
<accession>A0A0C2DYR7</accession>
<gene>
    <name evidence="2" type="ORF">ANCDUO_01499</name>
</gene>
<feature type="chain" id="PRO_5002147664" evidence="1">
    <location>
        <begin position="22"/>
        <end position="179"/>
    </location>
</feature>
<reference evidence="2 3" key="1">
    <citation type="submission" date="2013-12" db="EMBL/GenBank/DDBJ databases">
        <title>Draft genome of the parsitic nematode Ancylostoma duodenale.</title>
        <authorList>
            <person name="Mitreva M."/>
        </authorList>
    </citation>
    <scope>NUCLEOTIDE SEQUENCE [LARGE SCALE GENOMIC DNA]</scope>
    <source>
        <strain evidence="2 3">Zhejiang</strain>
    </source>
</reference>
<organism evidence="2 3">
    <name type="scientific">Ancylostoma duodenale</name>
    <dbReference type="NCBI Taxonomy" id="51022"/>
    <lineage>
        <taxon>Eukaryota</taxon>
        <taxon>Metazoa</taxon>
        <taxon>Ecdysozoa</taxon>
        <taxon>Nematoda</taxon>
        <taxon>Chromadorea</taxon>
        <taxon>Rhabditida</taxon>
        <taxon>Rhabditina</taxon>
        <taxon>Rhabditomorpha</taxon>
        <taxon>Strongyloidea</taxon>
        <taxon>Ancylostomatidae</taxon>
        <taxon>Ancylostomatinae</taxon>
        <taxon>Ancylostoma</taxon>
    </lineage>
</organism>
<dbReference type="OrthoDB" id="10002886at2759"/>
<name>A0A0C2DYR7_9BILA</name>
<keyword evidence="1" id="KW-0732">Signal</keyword>